<organism evidence="3 4">
    <name type="scientific">Saccharibacillus alkalitolerans</name>
    <dbReference type="NCBI Taxonomy" id="2705290"/>
    <lineage>
        <taxon>Bacteria</taxon>
        <taxon>Bacillati</taxon>
        <taxon>Bacillota</taxon>
        <taxon>Bacilli</taxon>
        <taxon>Bacillales</taxon>
        <taxon>Paenibacillaceae</taxon>
        <taxon>Saccharibacillus</taxon>
    </lineage>
</organism>
<keyword evidence="2" id="KW-0378">Hydrolase</keyword>
<dbReference type="Proteomes" id="UP000800303">
    <property type="component" value="Unassembled WGS sequence"/>
</dbReference>
<sequence>MGNSEAKHSVAHGRWFRTGLKVRYQETDQMSVVYHANYLNWFEIGRTEMIRAVGLTYRAIEEQGVYLPVLEARARFVSPARYDDRIWIYSRISAFSPLRLEYEYEIRRCEDESQWSADTAVFGGEAERPGTLLNIGGTEHIWLNAAWKPIRLNKAAPDVYKRLGSWLAAESAEQGGDSHEEQK</sequence>
<dbReference type="PANTHER" id="PTHR31793">
    <property type="entry name" value="4-HYDROXYBENZOYL-COA THIOESTERASE FAMILY MEMBER"/>
    <property type="match status" value="1"/>
</dbReference>
<reference evidence="3 4" key="1">
    <citation type="submission" date="2020-01" db="EMBL/GenBank/DDBJ databases">
        <title>Polyphasic characterisation and genomic insights into a novel alkali tolerant bacterium VR-M41.</title>
        <authorList>
            <person name="Vemuluri V.R."/>
        </authorList>
    </citation>
    <scope>NUCLEOTIDE SEQUENCE [LARGE SCALE GENOMIC DNA]</scope>
    <source>
        <strain evidence="3 4">VR-M41</strain>
    </source>
</reference>
<evidence type="ECO:0000313" key="3">
    <source>
        <dbReference type="EMBL" id="NGZ75816.1"/>
    </source>
</evidence>
<dbReference type="Gene3D" id="3.10.129.10">
    <property type="entry name" value="Hotdog Thioesterase"/>
    <property type="match status" value="1"/>
</dbReference>
<dbReference type="InterPro" id="IPR029069">
    <property type="entry name" value="HotDog_dom_sf"/>
</dbReference>
<dbReference type="Pfam" id="PF13279">
    <property type="entry name" value="4HBT_2"/>
    <property type="match status" value="1"/>
</dbReference>
<dbReference type="SUPFAM" id="SSF54637">
    <property type="entry name" value="Thioesterase/thiol ester dehydrase-isomerase"/>
    <property type="match status" value="1"/>
</dbReference>
<proteinExistence type="inferred from homology"/>
<comment type="caution">
    <text evidence="3">The sequence shown here is derived from an EMBL/GenBank/DDBJ whole genome shotgun (WGS) entry which is preliminary data.</text>
</comment>
<accession>A0ABX0F4C2</accession>
<gene>
    <name evidence="3" type="ORF">GYN08_10830</name>
</gene>
<dbReference type="InterPro" id="IPR006684">
    <property type="entry name" value="YbgC/YbaW"/>
</dbReference>
<protein>
    <submittedName>
        <fullName evidence="3">Acyl-CoA thioesterase</fullName>
    </submittedName>
</protein>
<name>A0ABX0F4C2_9BACL</name>
<evidence type="ECO:0000313" key="4">
    <source>
        <dbReference type="Proteomes" id="UP000800303"/>
    </source>
</evidence>
<dbReference type="RefSeq" id="WP_166274222.1">
    <property type="nucleotide sequence ID" value="NZ_JAAFGS010000003.1"/>
</dbReference>
<dbReference type="InterPro" id="IPR050563">
    <property type="entry name" value="4-hydroxybenzoyl-CoA_TE"/>
</dbReference>
<comment type="similarity">
    <text evidence="1">Belongs to the 4-hydroxybenzoyl-CoA thioesterase family.</text>
</comment>
<dbReference type="CDD" id="cd00586">
    <property type="entry name" value="4HBT"/>
    <property type="match status" value="1"/>
</dbReference>
<dbReference type="PANTHER" id="PTHR31793:SF27">
    <property type="entry name" value="NOVEL THIOESTERASE SUPERFAMILY DOMAIN AND SAPOSIN A-TYPE DOMAIN CONTAINING PROTEIN (0610012H03RIK)"/>
    <property type="match status" value="1"/>
</dbReference>
<evidence type="ECO:0000256" key="1">
    <source>
        <dbReference type="ARBA" id="ARBA00005953"/>
    </source>
</evidence>
<dbReference type="EMBL" id="JAAFGS010000003">
    <property type="protein sequence ID" value="NGZ75816.1"/>
    <property type="molecule type" value="Genomic_DNA"/>
</dbReference>
<dbReference type="NCBIfam" id="TIGR00051">
    <property type="entry name" value="YbgC/FadM family acyl-CoA thioesterase"/>
    <property type="match status" value="1"/>
</dbReference>
<keyword evidence="4" id="KW-1185">Reference proteome</keyword>
<evidence type="ECO:0000256" key="2">
    <source>
        <dbReference type="ARBA" id="ARBA00022801"/>
    </source>
</evidence>